<protein>
    <submittedName>
        <fullName evidence="3">Triacylglycerol lipase</fullName>
    </submittedName>
</protein>
<evidence type="ECO:0000313" key="4">
    <source>
        <dbReference type="Proteomes" id="UP001172109"/>
    </source>
</evidence>
<dbReference type="InterPro" id="IPR000073">
    <property type="entry name" value="AB_hydrolase_1"/>
</dbReference>
<proteinExistence type="predicted"/>
<evidence type="ECO:0000256" key="1">
    <source>
        <dbReference type="SAM" id="SignalP"/>
    </source>
</evidence>
<organism evidence="3 4">
    <name type="scientific">Burkholderia contaminans</name>
    <dbReference type="NCBI Taxonomy" id="488447"/>
    <lineage>
        <taxon>Bacteria</taxon>
        <taxon>Pseudomonadati</taxon>
        <taxon>Pseudomonadota</taxon>
        <taxon>Betaproteobacteria</taxon>
        <taxon>Burkholderiales</taxon>
        <taxon>Burkholderiaceae</taxon>
        <taxon>Burkholderia</taxon>
        <taxon>Burkholderia cepacia complex</taxon>
    </lineage>
</organism>
<name>A0AAP4R0X2_9BURK</name>
<dbReference type="EMBL" id="JAUJQS010000006">
    <property type="protein sequence ID" value="MDN7565135.1"/>
    <property type="molecule type" value="Genomic_DNA"/>
</dbReference>
<feature type="signal peptide" evidence="1">
    <location>
        <begin position="1"/>
        <end position="40"/>
    </location>
</feature>
<feature type="domain" description="AB hydrolase-1" evidence="2">
    <location>
        <begin position="62"/>
        <end position="340"/>
    </location>
</feature>
<dbReference type="AlphaFoldDB" id="A0AAP4R0X2"/>
<evidence type="ECO:0000259" key="2">
    <source>
        <dbReference type="Pfam" id="PF00561"/>
    </source>
</evidence>
<gene>
    <name evidence="3" type="ORF">QZM56_11560</name>
</gene>
<feature type="chain" id="PRO_5044475183" evidence="1">
    <location>
        <begin position="41"/>
        <end position="372"/>
    </location>
</feature>
<dbReference type="Gene3D" id="3.40.50.1820">
    <property type="entry name" value="alpha/beta hydrolase"/>
    <property type="match status" value="1"/>
</dbReference>
<accession>A0AAP4R0X2</accession>
<evidence type="ECO:0000313" key="3">
    <source>
        <dbReference type="EMBL" id="MDN7565135.1"/>
    </source>
</evidence>
<dbReference type="Pfam" id="PF00561">
    <property type="entry name" value="Abhydrolase_1"/>
    <property type="match status" value="1"/>
</dbReference>
<sequence>MHDVVIERRAATARRFSRACARLLSRVALAASLVAGSGLAATPAGAQTAAGAPVDDYAAARYPIILVHGLTGTDDYFGVVPYWYGMQADLQRHGATVYVADLSGFQGDLGPSGRGEQLLAYVKQVLAVTGAAKVNLIGHSQGGLTSRYVASVAPALVASVTTIATPHRGSQFADFVLGALKLDPTGIATPVFGALLNVFGILTSDRHNTNQDAIAALNALGTTQAAQFNQLFPSPGLGAGACRAGAPSETIGGNAHLLYSWSGAAYQPVSLLGIVTGAVDTSVIPVLDPANLLDPSTLVFLTAGGIMALAGAGPNDGFTSTCSALFGTVISTRYHWNHFDAINQLLGIRGAYAEDPVAALRVHANRLKLQGV</sequence>
<dbReference type="Proteomes" id="UP001172109">
    <property type="component" value="Unassembled WGS sequence"/>
</dbReference>
<comment type="caution">
    <text evidence="3">The sequence shown here is derived from an EMBL/GenBank/DDBJ whole genome shotgun (WGS) entry which is preliminary data.</text>
</comment>
<dbReference type="SUPFAM" id="SSF53474">
    <property type="entry name" value="alpha/beta-Hydrolases"/>
    <property type="match status" value="1"/>
</dbReference>
<reference evidence="3" key="1">
    <citation type="submission" date="2023-07" db="EMBL/GenBank/DDBJ databases">
        <title>A collection of bacterial strains from the Burkholderia cepacia Research Laboratory and Repository.</title>
        <authorList>
            <person name="Lipuma J."/>
            <person name="Spilker T."/>
            <person name="Caverly L."/>
        </authorList>
    </citation>
    <scope>NUCLEOTIDE SEQUENCE</scope>
    <source>
        <strain evidence="3">AU44979</strain>
    </source>
</reference>
<keyword evidence="1" id="KW-0732">Signal</keyword>
<dbReference type="InterPro" id="IPR029058">
    <property type="entry name" value="AB_hydrolase_fold"/>
</dbReference>